<feature type="transmembrane region" description="Helical" evidence="1">
    <location>
        <begin position="44"/>
        <end position="71"/>
    </location>
</feature>
<keyword evidence="1" id="KW-1133">Transmembrane helix</keyword>
<feature type="transmembrane region" description="Helical" evidence="1">
    <location>
        <begin position="91"/>
        <end position="111"/>
    </location>
</feature>
<protein>
    <submittedName>
        <fullName evidence="2">Uncharacterized protein</fullName>
    </submittedName>
</protein>
<evidence type="ECO:0000313" key="2">
    <source>
        <dbReference type="EMBL" id="HJC33730.1"/>
    </source>
</evidence>
<dbReference type="AlphaFoldDB" id="A0A9D2NJX7"/>
<dbReference type="InterPro" id="IPR046594">
    <property type="entry name" value="DUF6652"/>
</dbReference>
<feature type="transmembrane region" description="Helical" evidence="1">
    <location>
        <begin position="194"/>
        <end position="218"/>
    </location>
</feature>
<gene>
    <name evidence="2" type="ORF">H9758_03955</name>
</gene>
<accession>A0A9D2NJX7</accession>
<feature type="transmembrane region" description="Helical" evidence="1">
    <location>
        <begin position="117"/>
        <end position="146"/>
    </location>
</feature>
<feature type="transmembrane region" description="Helical" evidence="1">
    <location>
        <begin position="158"/>
        <end position="182"/>
    </location>
</feature>
<dbReference type="EMBL" id="DWWO01000047">
    <property type="protein sequence ID" value="HJC33730.1"/>
    <property type="molecule type" value="Genomic_DNA"/>
</dbReference>
<reference evidence="2" key="1">
    <citation type="journal article" date="2021" name="PeerJ">
        <title>Extensive microbial diversity within the chicken gut microbiome revealed by metagenomics and culture.</title>
        <authorList>
            <person name="Gilroy R."/>
            <person name="Ravi A."/>
            <person name="Getino M."/>
            <person name="Pursley I."/>
            <person name="Horton D.L."/>
            <person name="Alikhan N.F."/>
            <person name="Baker D."/>
            <person name="Gharbi K."/>
            <person name="Hall N."/>
            <person name="Watson M."/>
            <person name="Adriaenssens E.M."/>
            <person name="Foster-Nyarko E."/>
            <person name="Jarju S."/>
            <person name="Secka A."/>
            <person name="Antonio M."/>
            <person name="Oren A."/>
            <person name="Chaudhuri R.R."/>
            <person name="La Ragione R."/>
            <person name="Hildebrand F."/>
            <person name="Pallen M.J."/>
        </authorList>
    </citation>
    <scope>NUCLEOTIDE SEQUENCE</scope>
    <source>
        <strain evidence="2">ChiW19-954</strain>
    </source>
</reference>
<proteinExistence type="predicted"/>
<keyword evidence="1" id="KW-0812">Transmembrane</keyword>
<sequence>MENISKREKVHWIYVLAAGYVVISYGHLFMPYPSNFDIIKNLPWLNTILDLCIFFLPLIYGIISLILIAVFWKSLDRNRLLNCVILIKYSLIPLFLIGGALVFFCLAFSFIPVPFMIFMGPLAAVTFSFIGWCIVAGSAVFPIAYAIRAHKDGIHGKVLTITACILQFFFVADVISVMVLTLKEKRWRKLTLTVIILLAIFAVACILGLAAFILSIAVS</sequence>
<feature type="transmembrane region" description="Helical" evidence="1">
    <location>
        <begin position="12"/>
        <end position="32"/>
    </location>
</feature>
<organism evidence="2 3">
    <name type="scientific">Candidatus Mediterraneibacter faecipullorum</name>
    <dbReference type="NCBI Taxonomy" id="2838670"/>
    <lineage>
        <taxon>Bacteria</taxon>
        <taxon>Bacillati</taxon>
        <taxon>Bacillota</taxon>
        <taxon>Clostridia</taxon>
        <taxon>Lachnospirales</taxon>
        <taxon>Lachnospiraceae</taxon>
        <taxon>Mediterraneibacter</taxon>
    </lineage>
</organism>
<evidence type="ECO:0000256" key="1">
    <source>
        <dbReference type="SAM" id="Phobius"/>
    </source>
</evidence>
<dbReference type="Pfam" id="PF20357">
    <property type="entry name" value="DUF6652"/>
    <property type="match status" value="1"/>
</dbReference>
<comment type="caution">
    <text evidence="2">The sequence shown here is derived from an EMBL/GenBank/DDBJ whole genome shotgun (WGS) entry which is preliminary data.</text>
</comment>
<keyword evidence="1" id="KW-0472">Membrane</keyword>
<dbReference type="Proteomes" id="UP000823890">
    <property type="component" value="Unassembled WGS sequence"/>
</dbReference>
<name>A0A9D2NJX7_9FIRM</name>
<evidence type="ECO:0000313" key="3">
    <source>
        <dbReference type="Proteomes" id="UP000823890"/>
    </source>
</evidence>
<reference evidence="2" key="2">
    <citation type="submission" date="2021-04" db="EMBL/GenBank/DDBJ databases">
        <authorList>
            <person name="Gilroy R."/>
        </authorList>
    </citation>
    <scope>NUCLEOTIDE SEQUENCE</scope>
    <source>
        <strain evidence="2">ChiW19-954</strain>
    </source>
</reference>